<reference evidence="3 4" key="1">
    <citation type="journal article" date="2010" name="Stand. Genomic Sci.">
        <title>Complete genome sequence of Nocardiopsis dassonvillei type strain (IMRU 509).</title>
        <authorList>
            <person name="Sun H."/>
            <person name="Lapidus A."/>
            <person name="Nolan M."/>
            <person name="Lucas S."/>
            <person name="Del Rio T.G."/>
            <person name="Tice H."/>
            <person name="Cheng J.F."/>
            <person name="Tapia R."/>
            <person name="Han C."/>
            <person name="Goodwin L."/>
            <person name="Pitluck S."/>
            <person name="Pagani I."/>
            <person name="Ivanova N."/>
            <person name="Mavromatis K."/>
            <person name="Mikhailova N."/>
            <person name="Pati A."/>
            <person name="Chen A."/>
            <person name="Palaniappan K."/>
            <person name="Land M."/>
            <person name="Hauser L."/>
            <person name="Chang Y.J."/>
            <person name="Jeffries C.D."/>
            <person name="Djao O.D."/>
            <person name="Rohde M."/>
            <person name="Sikorski J."/>
            <person name="Goker M."/>
            <person name="Woyke T."/>
            <person name="Bristow J."/>
            <person name="Eisen J.A."/>
            <person name="Markowitz V."/>
            <person name="Hugenholtz P."/>
            <person name="Kyrpides N.C."/>
            <person name="Klenk H.P."/>
        </authorList>
    </citation>
    <scope>NUCLEOTIDE SEQUENCE [LARGE SCALE GENOMIC DNA]</scope>
    <source>
        <strain evidence="4">ATCC 23218 / DSM 43111 / CIP 107115 / JCM 7437 / KCTC 9190 / NBRC 14626 / NCTC 10488 / NRRL B-5397 / IMRU 509</strain>
    </source>
</reference>
<protein>
    <recommendedName>
        <fullName evidence="2">TPR repeat domain-containing protein</fullName>
    </recommendedName>
</protein>
<gene>
    <name evidence="3" type="ordered locus">Ndas_3457</name>
</gene>
<dbReference type="RefSeq" id="WP_013154467.1">
    <property type="nucleotide sequence ID" value="NC_014210.1"/>
</dbReference>
<evidence type="ECO:0000259" key="2">
    <source>
        <dbReference type="Pfam" id="PF23275"/>
    </source>
</evidence>
<evidence type="ECO:0000256" key="1">
    <source>
        <dbReference type="SAM" id="MobiDB-lite"/>
    </source>
</evidence>
<feature type="compositionally biased region" description="Basic and acidic residues" evidence="1">
    <location>
        <begin position="825"/>
        <end position="842"/>
    </location>
</feature>
<dbReference type="OrthoDB" id="3307062at2"/>
<dbReference type="Proteomes" id="UP000002219">
    <property type="component" value="Chromosome 1"/>
</dbReference>
<name>D7B3U3_NOCDD</name>
<feature type="region of interest" description="Disordered" evidence="1">
    <location>
        <begin position="810"/>
        <end position="842"/>
    </location>
</feature>
<dbReference type="AlphaFoldDB" id="D7B3U3"/>
<feature type="domain" description="TPR repeat" evidence="2">
    <location>
        <begin position="264"/>
        <end position="485"/>
    </location>
</feature>
<sequence>MASFDLSLTLRTTDAIPALIRARTTDFEELDARVLGDSENLQASLDGAAGQFTSILAWDISTLAAEDQQLWVDAAVALTYAADVSDMWADYVEEFRDGREELLEEWHSAVTDREGRVPGEYASSHITLTFPERKGFWSDENTCRDLYDELVEKRTSIQGRFDTLWTIYQEHVEEIGDMLEEGATKVNVQKLIDGGHANWAYYNLDPNHYTMLVDGRELTEENAQEWAGELSEYWSGDKPIDDRYHELMIMLGMITTNAMQAQQGGTGYREEEMDFLKTFYAELEEGNHNGVIGIPDQMELGQFSQDNREHALGILGDGLLALSDHRLGGGYYDLPESVQFAAEEGFLMASGGGASGYGTNSLAELLRYTSDDMEAGYGLSNTLTMSMGMFAASDAVEGMNHSEDDITALLDVSTRNRDANHDLLTGEYVHPLFADTEKVDGETTYPTLEANGFDTPQGMIDHVLEGLFTYDWNDDGESASGLFDWIAEDTMNGTPEEQERAGHAAAGFIETVTRPELFAAFTGVENTDGGADIPMGEVNPDVALSMAEVFHAYVDDFGVGTQESEGAQFHTDASPNQFAFAPDGNVLLVGDMNRVRFMELVMGDTEAASNMYASIEGRNAIVLNDALENGEFSEETVRSGGRLTNLFESAFDNYATGRYGLGEEAYQQEIDIKKRGWGVVIGSVAGPIPYAGGLVGDGGKEIANHLIESNADIYSSLSDVEGEVSGEDIPQYSRDVLHLDIQLQLVNDMVERGEIDPSSLPEEILREDGSVARSYEEVDARGSSPSSFNELVADEVLDGDSEKLAREYAEQFDDGNSSFAGGNLRADDTTEYDTHINPERRN</sequence>
<dbReference type="STRING" id="446468.Ndas_3457"/>
<dbReference type="EMBL" id="CP002040">
    <property type="protein sequence ID" value="ADH68860.1"/>
    <property type="molecule type" value="Genomic_DNA"/>
</dbReference>
<dbReference type="GeneID" id="91486015"/>
<dbReference type="HOGENOM" id="CLU_349789_0_0_11"/>
<dbReference type="KEGG" id="nda:Ndas_3457"/>
<dbReference type="Pfam" id="PF23275">
    <property type="entry name" value="TPR_23"/>
    <property type="match status" value="1"/>
</dbReference>
<keyword evidence="4" id="KW-1185">Reference proteome</keyword>
<organism evidence="3 4">
    <name type="scientific">Nocardiopsis dassonvillei (strain ATCC 23218 / DSM 43111 / CIP 107115 / JCM 7437 / KCTC 9190 / NBRC 14626 / NCTC 10488 / NRRL B-5397 / IMRU 509)</name>
    <name type="common">Actinomadura dassonvillei</name>
    <dbReference type="NCBI Taxonomy" id="446468"/>
    <lineage>
        <taxon>Bacteria</taxon>
        <taxon>Bacillati</taxon>
        <taxon>Actinomycetota</taxon>
        <taxon>Actinomycetes</taxon>
        <taxon>Streptosporangiales</taxon>
        <taxon>Nocardiopsidaceae</taxon>
        <taxon>Nocardiopsis</taxon>
    </lineage>
</organism>
<dbReference type="InterPro" id="IPR057037">
    <property type="entry name" value="TPR_rep_actino"/>
</dbReference>
<accession>D7B3U3</accession>
<proteinExistence type="predicted"/>
<evidence type="ECO:0000313" key="4">
    <source>
        <dbReference type="Proteomes" id="UP000002219"/>
    </source>
</evidence>
<evidence type="ECO:0000313" key="3">
    <source>
        <dbReference type="EMBL" id="ADH68860.1"/>
    </source>
</evidence>